<dbReference type="Gene3D" id="1.10.555.10">
    <property type="entry name" value="Rho GTPase activation protein"/>
    <property type="match status" value="1"/>
</dbReference>
<dbReference type="Pfam" id="PF25336">
    <property type="entry name" value="C2_SYDE"/>
    <property type="match status" value="1"/>
</dbReference>
<organism evidence="3 4">
    <name type="scientific">Xenoophorus captivus</name>
    <dbReference type="NCBI Taxonomy" id="1517983"/>
    <lineage>
        <taxon>Eukaryota</taxon>
        <taxon>Metazoa</taxon>
        <taxon>Chordata</taxon>
        <taxon>Craniata</taxon>
        <taxon>Vertebrata</taxon>
        <taxon>Euteleostomi</taxon>
        <taxon>Actinopterygii</taxon>
        <taxon>Neopterygii</taxon>
        <taxon>Teleostei</taxon>
        <taxon>Neoteleostei</taxon>
        <taxon>Acanthomorphata</taxon>
        <taxon>Ovalentaria</taxon>
        <taxon>Atherinomorphae</taxon>
        <taxon>Cyprinodontiformes</taxon>
        <taxon>Goodeidae</taxon>
        <taxon>Xenoophorus</taxon>
    </lineage>
</organism>
<protein>
    <recommendedName>
        <fullName evidence="2">Rho-GAP domain-containing protein</fullName>
    </recommendedName>
</protein>
<dbReference type="PANTHER" id="PTHR46150">
    <property type="entry name" value="RHO GTPASE-ACTIVATING PROTEIN 100F"/>
    <property type="match status" value="1"/>
</dbReference>
<dbReference type="Pfam" id="PF00620">
    <property type="entry name" value="RhoGAP"/>
    <property type="match status" value="1"/>
</dbReference>
<dbReference type="InterPro" id="IPR057459">
    <property type="entry name" value="SYDE1/2_C2"/>
</dbReference>
<dbReference type="InterPro" id="IPR008936">
    <property type="entry name" value="Rho_GTPase_activation_prot"/>
</dbReference>
<keyword evidence="1" id="KW-0343">GTPase activation</keyword>
<evidence type="ECO:0000313" key="4">
    <source>
        <dbReference type="Proteomes" id="UP001434883"/>
    </source>
</evidence>
<accession>A0ABV0RH66</accession>
<dbReference type="PANTHER" id="PTHR46150:SF2">
    <property type="entry name" value="RHO GTPASE-ACTIVATING PROTEIN SYDE1"/>
    <property type="match status" value="1"/>
</dbReference>
<dbReference type="InterPro" id="IPR052118">
    <property type="entry name" value="Rho-GAP_regulator"/>
</dbReference>
<dbReference type="Proteomes" id="UP001434883">
    <property type="component" value="Unassembled WGS sequence"/>
</dbReference>
<sequence>MRTFYFLPGYLSDGDSPELLPRQQVTDLTNFQEAPCDVGSFRLYVGSDPSRCSQRVTGLLTVDGVTRARTALLTLRGHALPLNHTFHLDLERAQQLRIVVLTPGTGACFTLGLQDWFEKNSSAVCLSEDLYPDINVITGILKDYLRELPSPLITRTLYQVVREAMTQRSLPETPDPEVAQCTVKLLSCLPEPEKVTQSTATITAVLQKTFLWSF</sequence>
<evidence type="ECO:0000259" key="2">
    <source>
        <dbReference type="PROSITE" id="PS50238"/>
    </source>
</evidence>
<dbReference type="PROSITE" id="PS50238">
    <property type="entry name" value="RHOGAP"/>
    <property type="match status" value="1"/>
</dbReference>
<dbReference type="SUPFAM" id="SSF48350">
    <property type="entry name" value="GTPase activation domain, GAP"/>
    <property type="match status" value="1"/>
</dbReference>
<evidence type="ECO:0000256" key="1">
    <source>
        <dbReference type="ARBA" id="ARBA00022468"/>
    </source>
</evidence>
<dbReference type="EMBL" id="JAHRIN010044844">
    <property type="protein sequence ID" value="MEQ2207505.1"/>
    <property type="molecule type" value="Genomic_DNA"/>
</dbReference>
<feature type="domain" description="Rho-GAP" evidence="2">
    <location>
        <begin position="70"/>
        <end position="214"/>
    </location>
</feature>
<gene>
    <name evidence="3" type="ORF">XENOCAPTIV_013622</name>
</gene>
<proteinExistence type="predicted"/>
<comment type="caution">
    <text evidence="3">The sequence shown here is derived from an EMBL/GenBank/DDBJ whole genome shotgun (WGS) entry which is preliminary data.</text>
</comment>
<reference evidence="3 4" key="1">
    <citation type="submission" date="2021-06" db="EMBL/GenBank/DDBJ databases">
        <authorList>
            <person name="Palmer J.M."/>
        </authorList>
    </citation>
    <scope>NUCLEOTIDE SEQUENCE [LARGE SCALE GENOMIC DNA]</scope>
    <source>
        <strain evidence="3 4">XC_2019</strain>
        <tissue evidence="3">Muscle</tissue>
    </source>
</reference>
<name>A0ABV0RH66_9TELE</name>
<keyword evidence="4" id="KW-1185">Reference proteome</keyword>
<dbReference type="InterPro" id="IPR000198">
    <property type="entry name" value="RhoGAP_dom"/>
</dbReference>
<evidence type="ECO:0000313" key="3">
    <source>
        <dbReference type="EMBL" id="MEQ2207505.1"/>
    </source>
</evidence>